<dbReference type="RefSeq" id="WP_266351097.1">
    <property type="nucleotide sequence ID" value="NZ_JAPKNG010000007.1"/>
</dbReference>
<dbReference type="InterPro" id="IPR002716">
    <property type="entry name" value="PIN_dom"/>
</dbReference>
<reference evidence="2 3" key="1">
    <citation type="submission" date="2023-07" db="EMBL/GenBank/DDBJ databases">
        <title>Genomic Encyclopedia of Type Strains, Phase IV (KMG-IV): sequencing the most valuable type-strain genomes for metagenomic binning, comparative biology and taxonomic classification.</title>
        <authorList>
            <person name="Goeker M."/>
        </authorList>
    </citation>
    <scope>NUCLEOTIDE SEQUENCE [LARGE SCALE GENOMIC DNA]</scope>
    <source>
        <strain evidence="2 3">B6-8</strain>
    </source>
</reference>
<dbReference type="EMBL" id="JAUSVO010000007">
    <property type="protein sequence ID" value="MDQ0440230.1"/>
    <property type="molecule type" value="Genomic_DNA"/>
</dbReference>
<protein>
    <submittedName>
        <fullName evidence="2">Uncharacterized protein with PIN domain</fullName>
    </submittedName>
</protein>
<evidence type="ECO:0000259" key="1">
    <source>
        <dbReference type="Pfam" id="PF01850"/>
    </source>
</evidence>
<dbReference type="Pfam" id="PF01850">
    <property type="entry name" value="PIN"/>
    <property type="match status" value="1"/>
</dbReference>
<evidence type="ECO:0000313" key="3">
    <source>
        <dbReference type="Proteomes" id="UP001241603"/>
    </source>
</evidence>
<sequence>MGETLVRGLLDAMQIRIEPVTAEHADEALRAHARYGKGRSHPAQLNMGDCFAYAVAKSRRAALLYKGNDFGYTDLRSATEST</sequence>
<feature type="domain" description="PIN" evidence="1">
    <location>
        <begin position="4"/>
        <end position="71"/>
    </location>
</feature>
<gene>
    <name evidence="2" type="ORF">QO014_004643</name>
</gene>
<name>A0ABU0HER8_9HYPH</name>
<evidence type="ECO:0000313" key="2">
    <source>
        <dbReference type="EMBL" id="MDQ0440230.1"/>
    </source>
</evidence>
<dbReference type="InterPro" id="IPR029060">
    <property type="entry name" value="PIN-like_dom_sf"/>
</dbReference>
<dbReference type="Proteomes" id="UP001241603">
    <property type="component" value="Unassembled WGS sequence"/>
</dbReference>
<keyword evidence="3" id="KW-1185">Reference proteome</keyword>
<accession>A0ABU0HER8</accession>
<organism evidence="2 3">
    <name type="scientific">Kaistia dalseonensis</name>
    <dbReference type="NCBI Taxonomy" id="410840"/>
    <lineage>
        <taxon>Bacteria</taxon>
        <taxon>Pseudomonadati</taxon>
        <taxon>Pseudomonadota</taxon>
        <taxon>Alphaproteobacteria</taxon>
        <taxon>Hyphomicrobiales</taxon>
        <taxon>Kaistiaceae</taxon>
        <taxon>Kaistia</taxon>
    </lineage>
</organism>
<proteinExistence type="predicted"/>
<dbReference type="CDD" id="cd09871">
    <property type="entry name" value="PIN_MtVapC28-VapC30-like"/>
    <property type="match status" value="1"/>
</dbReference>
<dbReference type="Gene3D" id="3.40.50.1010">
    <property type="entry name" value="5'-nuclease"/>
    <property type="match status" value="1"/>
</dbReference>
<dbReference type="SUPFAM" id="SSF88723">
    <property type="entry name" value="PIN domain-like"/>
    <property type="match status" value="1"/>
</dbReference>
<comment type="caution">
    <text evidence="2">The sequence shown here is derived from an EMBL/GenBank/DDBJ whole genome shotgun (WGS) entry which is preliminary data.</text>
</comment>